<reference evidence="6" key="1">
    <citation type="submission" date="2016-04" db="EMBL/GenBank/DDBJ databases">
        <title>Time-resolved dual root-microbe transcriptomics reveals pathogen-induced Nicotiana benthamiana genes and conserved infection-promoting Phytophthora palmivora effectors.</title>
        <authorList>
            <person name="Evangelisti E."/>
            <person name="Gogleva A."/>
            <person name="Hainaux H."/>
            <person name="Doumane M."/>
            <person name="Tulin F."/>
            <person name="Quan C."/>
            <person name="Yunusov T."/>
            <person name="Flock K."/>
            <person name="Schornack S."/>
        </authorList>
    </citation>
    <scope>NUCLEOTIDE SEQUENCE</scope>
</reference>
<sequence>MRFYYVALAVVATLLCSTNTVNADAETNQITQTSEIVGTTQVGGAVKRFLRTSENGEDSFDSTDYNEERGKGVNVNELLNLAQTKKGVLPVAMDNLGESLQKRIVNIMRDQDISQKRFASKLGLSSVDDVANRNADFFAAWKANFRVGKKPKKIPEDFIGGR</sequence>
<feature type="signal peptide" evidence="5">
    <location>
        <begin position="1"/>
        <end position="23"/>
    </location>
</feature>
<dbReference type="AlphaFoldDB" id="A0A1L5SB71"/>
<evidence type="ECO:0000256" key="1">
    <source>
        <dbReference type="ARBA" id="ARBA00004613"/>
    </source>
</evidence>
<evidence type="ECO:0000256" key="2">
    <source>
        <dbReference type="ARBA" id="ARBA00010400"/>
    </source>
</evidence>
<dbReference type="EMBL" id="KX130350">
    <property type="protein sequence ID" value="APP14218.1"/>
    <property type="molecule type" value="mRNA"/>
</dbReference>
<organism evidence="6">
    <name type="scientific">Phytophthora palmivora</name>
    <dbReference type="NCBI Taxonomy" id="4796"/>
    <lineage>
        <taxon>Eukaryota</taxon>
        <taxon>Sar</taxon>
        <taxon>Stramenopiles</taxon>
        <taxon>Oomycota</taxon>
        <taxon>Peronosporomycetes</taxon>
        <taxon>Peronosporales</taxon>
        <taxon>Peronosporaceae</taxon>
        <taxon>Phytophthora</taxon>
    </lineage>
</organism>
<evidence type="ECO:0000313" key="6">
    <source>
        <dbReference type="EMBL" id="APP14218.1"/>
    </source>
</evidence>
<dbReference type="VEuPathDB" id="FungiDB:PHPALM_9575"/>
<evidence type="ECO:0000256" key="3">
    <source>
        <dbReference type="ARBA" id="ARBA00022525"/>
    </source>
</evidence>
<feature type="chain" id="PRO_5028502044" description="RxLR effector protein" evidence="5">
    <location>
        <begin position="24"/>
        <end position="162"/>
    </location>
</feature>
<accession>A0A1L5SB71</accession>
<evidence type="ECO:0000256" key="5">
    <source>
        <dbReference type="RuleBase" id="RU367124"/>
    </source>
</evidence>
<comment type="function">
    <text evidence="5">Effector that suppresses plant defense responses during pathogen infection.</text>
</comment>
<comment type="similarity">
    <text evidence="2 5">Belongs to the RxLR effector family.</text>
</comment>
<comment type="subcellular location">
    <subcellularLocation>
        <location evidence="1 5">Secreted</location>
    </subcellularLocation>
</comment>
<proteinExistence type="evidence at transcript level"/>
<keyword evidence="4 5" id="KW-0732">Signal</keyword>
<dbReference type="Pfam" id="PF16810">
    <property type="entry name" value="RXLR"/>
    <property type="match status" value="1"/>
</dbReference>
<comment type="domain">
    <text evidence="5">The RxLR-dEER motif acts to carry the protein into the host cell cytoplasm through binding to cell surface phosphatidylinositol-3-phosphate.</text>
</comment>
<protein>
    <recommendedName>
        <fullName evidence="5">RxLR effector protein</fullName>
    </recommendedName>
</protein>
<dbReference type="GO" id="GO:0005576">
    <property type="term" value="C:extracellular region"/>
    <property type="evidence" value="ECO:0007669"/>
    <property type="project" value="UniProtKB-SubCell"/>
</dbReference>
<evidence type="ECO:0000256" key="4">
    <source>
        <dbReference type="ARBA" id="ARBA00022729"/>
    </source>
</evidence>
<name>A0A1L5SB71_9STRA</name>
<gene>
    <name evidence="6" type="primary">REX2</name>
</gene>
<keyword evidence="3 5" id="KW-0964">Secreted</keyword>
<dbReference type="InterPro" id="IPR031825">
    <property type="entry name" value="RXLR"/>
</dbReference>